<gene>
    <name evidence="1" type="ORF">HOV93_24010</name>
</gene>
<protein>
    <submittedName>
        <fullName evidence="1">Uncharacterized protein</fullName>
    </submittedName>
</protein>
<comment type="caution">
    <text evidence="1">The sequence shown here is derived from an EMBL/GenBank/DDBJ whole genome shotgun (WGS) entry which is preliminary data.</text>
</comment>
<name>A0A7V8V5D8_9BACT</name>
<organism evidence="1 2">
    <name type="scientific">Bremerella alba</name>
    <dbReference type="NCBI Taxonomy" id="980252"/>
    <lineage>
        <taxon>Bacteria</taxon>
        <taxon>Pseudomonadati</taxon>
        <taxon>Planctomycetota</taxon>
        <taxon>Planctomycetia</taxon>
        <taxon>Pirellulales</taxon>
        <taxon>Pirellulaceae</taxon>
        <taxon>Bremerella</taxon>
    </lineage>
</organism>
<reference evidence="1 2" key="1">
    <citation type="submission" date="2020-05" db="EMBL/GenBank/DDBJ databases">
        <title>Bremerella alba sp. nov., a novel planctomycete isolated from the surface of the macroalga Fucus spiralis.</title>
        <authorList>
            <person name="Godinho O."/>
            <person name="Botelho R."/>
            <person name="Albuquerque L."/>
            <person name="Wiegand S."/>
            <person name="Da Costa M.S."/>
            <person name="Lobo-Da-Cunha A."/>
            <person name="Jogler C."/>
            <person name="Lage O.M."/>
        </authorList>
    </citation>
    <scope>NUCLEOTIDE SEQUENCE [LARGE SCALE GENOMIC DNA]</scope>
    <source>
        <strain evidence="1 2">FF15</strain>
    </source>
</reference>
<proteinExistence type="predicted"/>
<dbReference type="AlphaFoldDB" id="A0A7V8V5D8"/>
<keyword evidence="2" id="KW-1185">Reference proteome</keyword>
<accession>A0A7V8V5D8</accession>
<dbReference type="Proteomes" id="UP000551616">
    <property type="component" value="Unassembled WGS sequence"/>
</dbReference>
<dbReference type="EMBL" id="JABRWO010000006">
    <property type="protein sequence ID" value="MBA2115228.1"/>
    <property type="molecule type" value="Genomic_DNA"/>
</dbReference>
<evidence type="ECO:0000313" key="2">
    <source>
        <dbReference type="Proteomes" id="UP000551616"/>
    </source>
</evidence>
<sequence>MLSSQRGLGGEREANLSSLPLGAVEFMQENAEASSQLSSACRSAGSFSH</sequence>
<evidence type="ECO:0000313" key="1">
    <source>
        <dbReference type="EMBL" id="MBA2115228.1"/>
    </source>
</evidence>